<accession>A0AAE0K2P9</accession>
<feature type="region of interest" description="Disordered" evidence="1">
    <location>
        <begin position="1"/>
        <end position="27"/>
    </location>
</feature>
<protein>
    <submittedName>
        <fullName evidence="2">Uncharacterized protein</fullName>
    </submittedName>
</protein>
<sequence>MHRPRFEKPHHDVEIGEVGRDRPNDVNVPEGVPPWDMTLIEMARTSHIALLGLLEHDYIHLTLCEYCRKLHKPFAKSRHRDTNNYHALRRRVDLFIPGHGHRPLTLQVVRATLTWDRRRRPKSLSPLRCLYSVSTAQKHGTIYIIAPRVRGQSCQRLILKQQLSITFPVDPDSTRSAFDVVVLDSLLSYVSEATGWAIPLSLHIVPYHFTNIIKDPDCWKVFQDGPWTPESYSTMHDDHLLPERRHGDAGHNTPAAPH</sequence>
<gene>
    <name evidence="2" type="ORF">B0H63DRAFT_528652</name>
</gene>
<dbReference type="Proteomes" id="UP001285441">
    <property type="component" value="Unassembled WGS sequence"/>
</dbReference>
<keyword evidence="3" id="KW-1185">Reference proteome</keyword>
<reference evidence="2" key="2">
    <citation type="submission" date="2023-06" db="EMBL/GenBank/DDBJ databases">
        <authorList>
            <consortium name="Lawrence Berkeley National Laboratory"/>
            <person name="Haridas S."/>
            <person name="Hensen N."/>
            <person name="Bonometti L."/>
            <person name="Westerberg I."/>
            <person name="Brannstrom I.O."/>
            <person name="Guillou S."/>
            <person name="Cros-Aarteil S."/>
            <person name="Calhoun S."/>
            <person name="Kuo A."/>
            <person name="Mondo S."/>
            <person name="Pangilinan J."/>
            <person name="Riley R."/>
            <person name="LaButti K."/>
            <person name="Andreopoulos B."/>
            <person name="Lipzen A."/>
            <person name="Chen C."/>
            <person name="Yanf M."/>
            <person name="Daum C."/>
            <person name="Ng V."/>
            <person name="Clum A."/>
            <person name="Steindorff A."/>
            <person name="Ohm R."/>
            <person name="Martin F."/>
            <person name="Silar P."/>
            <person name="Natvig D."/>
            <person name="Lalanne C."/>
            <person name="Gautier V."/>
            <person name="Ament-velasquez S.L."/>
            <person name="Kruys A."/>
            <person name="Hutchinson M.I."/>
            <person name="Powell A.J."/>
            <person name="Barry K."/>
            <person name="Miller A.N."/>
            <person name="Grigoriev I.V."/>
            <person name="Debuchy R."/>
            <person name="Gladieux P."/>
            <person name="Thoren M.H."/>
            <person name="Johannesson H."/>
        </authorList>
    </citation>
    <scope>NUCLEOTIDE SEQUENCE</scope>
    <source>
        <strain evidence="2">CBS 232.78</strain>
    </source>
</reference>
<name>A0AAE0K2P9_9PEZI</name>
<evidence type="ECO:0000256" key="1">
    <source>
        <dbReference type="SAM" id="MobiDB-lite"/>
    </source>
</evidence>
<organism evidence="2 3">
    <name type="scientific">Podospora didyma</name>
    <dbReference type="NCBI Taxonomy" id="330526"/>
    <lineage>
        <taxon>Eukaryota</taxon>
        <taxon>Fungi</taxon>
        <taxon>Dikarya</taxon>
        <taxon>Ascomycota</taxon>
        <taxon>Pezizomycotina</taxon>
        <taxon>Sordariomycetes</taxon>
        <taxon>Sordariomycetidae</taxon>
        <taxon>Sordariales</taxon>
        <taxon>Podosporaceae</taxon>
        <taxon>Podospora</taxon>
    </lineage>
</organism>
<evidence type="ECO:0000313" key="3">
    <source>
        <dbReference type="Proteomes" id="UP001285441"/>
    </source>
</evidence>
<proteinExistence type="predicted"/>
<comment type="caution">
    <text evidence="2">The sequence shown here is derived from an EMBL/GenBank/DDBJ whole genome shotgun (WGS) entry which is preliminary data.</text>
</comment>
<evidence type="ECO:0000313" key="2">
    <source>
        <dbReference type="EMBL" id="KAK3368281.1"/>
    </source>
</evidence>
<reference evidence="2" key="1">
    <citation type="journal article" date="2023" name="Mol. Phylogenet. Evol.">
        <title>Genome-scale phylogeny and comparative genomics of the fungal order Sordariales.</title>
        <authorList>
            <person name="Hensen N."/>
            <person name="Bonometti L."/>
            <person name="Westerberg I."/>
            <person name="Brannstrom I.O."/>
            <person name="Guillou S."/>
            <person name="Cros-Aarteil S."/>
            <person name="Calhoun S."/>
            <person name="Haridas S."/>
            <person name="Kuo A."/>
            <person name="Mondo S."/>
            <person name="Pangilinan J."/>
            <person name="Riley R."/>
            <person name="LaButti K."/>
            <person name="Andreopoulos B."/>
            <person name="Lipzen A."/>
            <person name="Chen C."/>
            <person name="Yan M."/>
            <person name="Daum C."/>
            <person name="Ng V."/>
            <person name="Clum A."/>
            <person name="Steindorff A."/>
            <person name="Ohm R.A."/>
            <person name="Martin F."/>
            <person name="Silar P."/>
            <person name="Natvig D.O."/>
            <person name="Lalanne C."/>
            <person name="Gautier V."/>
            <person name="Ament-Velasquez S.L."/>
            <person name="Kruys A."/>
            <person name="Hutchinson M.I."/>
            <person name="Powell A.J."/>
            <person name="Barry K."/>
            <person name="Miller A.N."/>
            <person name="Grigoriev I.V."/>
            <person name="Debuchy R."/>
            <person name="Gladieux P."/>
            <person name="Hiltunen Thoren M."/>
            <person name="Johannesson H."/>
        </authorList>
    </citation>
    <scope>NUCLEOTIDE SEQUENCE</scope>
    <source>
        <strain evidence="2">CBS 232.78</strain>
    </source>
</reference>
<dbReference type="EMBL" id="JAULSW010000010">
    <property type="protein sequence ID" value="KAK3368281.1"/>
    <property type="molecule type" value="Genomic_DNA"/>
</dbReference>
<feature type="compositionally biased region" description="Basic and acidic residues" evidence="1">
    <location>
        <begin position="1"/>
        <end position="24"/>
    </location>
</feature>
<dbReference type="AlphaFoldDB" id="A0AAE0K2P9"/>